<dbReference type="SUPFAM" id="SSF48150">
    <property type="entry name" value="DNA-glycosylase"/>
    <property type="match status" value="1"/>
</dbReference>
<dbReference type="PANTHER" id="PTHR10359:SF19">
    <property type="entry name" value="DNA REPAIR GLYCOSYLASE MJ1434-RELATED"/>
    <property type="match status" value="1"/>
</dbReference>
<dbReference type="Gene3D" id="1.10.1670.10">
    <property type="entry name" value="Helix-hairpin-Helix base-excision DNA repair enzymes (C-terminal)"/>
    <property type="match status" value="1"/>
</dbReference>
<dbReference type="Pfam" id="PF00730">
    <property type="entry name" value="HhH-GPD"/>
    <property type="match status" value="1"/>
</dbReference>
<dbReference type="GO" id="GO:0004519">
    <property type="term" value="F:endonuclease activity"/>
    <property type="evidence" value="ECO:0007669"/>
    <property type="project" value="UniProtKB-KW"/>
</dbReference>
<evidence type="ECO:0000256" key="3">
    <source>
        <dbReference type="ARBA" id="ARBA00023004"/>
    </source>
</evidence>
<organism evidence="6 7">
    <name type="scientific">Methanospirillum lacunae</name>
    <dbReference type="NCBI Taxonomy" id="668570"/>
    <lineage>
        <taxon>Archaea</taxon>
        <taxon>Methanobacteriati</taxon>
        <taxon>Methanobacteriota</taxon>
        <taxon>Stenosarchaea group</taxon>
        <taxon>Methanomicrobia</taxon>
        <taxon>Methanomicrobiales</taxon>
        <taxon>Methanospirillaceae</taxon>
        <taxon>Methanospirillum</taxon>
    </lineage>
</organism>
<keyword evidence="2" id="KW-0479">Metal-binding</keyword>
<gene>
    <name evidence="6" type="ORF">DK846_01075</name>
</gene>
<feature type="domain" description="HhH-GPD" evidence="5">
    <location>
        <begin position="47"/>
        <end position="206"/>
    </location>
</feature>
<keyword evidence="4" id="KW-0411">Iron-sulfur</keyword>
<dbReference type="EMBL" id="QGMY01000002">
    <property type="protein sequence ID" value="PWR73791.1"/>
    <property type="molecule type" value="Genomic_DNA"/>
</dbReference>
<keyword evidence="6" id="KW-0378">Hydrolase</keyword>
<keyword evidence="6" id="KW-0255">Endonuclease</keyword>
<dbReference type="PIRSF" id="PIRSF001435">
    <property type="entry name" value="Nth"/>
    <property type="match status" value="1"/>
</dbReference>
<accession>A0A2V2NDW7</accession>
<dbReference type="GO" id="GO:0006284">
    <property type="term" value="P:base-excision repair"/>
    <property type="evidence" value="ECO:0007669"/>
    <property type="project" value="InterPro"/>
</dbReference>
<keyword evidence="6" id="KW-0540">Nuclease</keyword>
<keyword evidence="7" id="KW-1185">Reference proteome</keyword>
<evidence type="ECO:0000256" key="4">
    <source>
        <dbReference type="ARBA" id="ARBA00023014"/>
    </source>
</evidence>
<keyword evidence="1" id="KW-0004">4Fe-4S</keyword>
<evidence type="ECO:0000256" key="1">
    <source>
        <dbReference type="ARBA" id="ARBA00022485"/>
    </source>
</evidence>
<dbReference type="GO" id="GO:0051539">
    <property type="term" value="F:4 iron, 4 sulfur cluster binding"/>
    <property type="evidence" value="ECO:0007669"/>
    <property type="project" value="UniProtKB-KW"/>
</dbReference>
<sequence>METKAEHSREVTGEDLCVYYQTLRSSFGERGWWPAEGWFETIVGAVLAQNVSWNGASQAVQALKDEGLLNPKQILSSPQEIIAAHIKSSRYYNQKAERLQIFARFFLDQYNGDIDRMNREDTNTLRRLLLDLKGFGPETVDSILLYACNKPIFVVDAYTRRIGSRIGWFTRDESYQQMQDYFTSRLKPDSALFNDFHAQIVYLGNSICKTRPQCNSCPLRDMDDRLRCRYIITDDHNIQKGRRKNGT</sequence>
<dbReference type="RefSeq" id="WP_109967071.1">
    <property type="nucleotide sequence ID" value="NZ_CP176093.1"/>
</dbReference>
<evidence type="ECO:0000313" key="7">
    <source>
        <dbReference type="Proteomes" id="UP000245657"/>
    </source>
</evidence>
<keyword evidence="3" id="KW-0408">Iron</keyword>
<dbReference type="PANTHER" id="PTHR10359">
    <property type="entry name" value="A/G-SPECIFIC ADENINE GLYCOSYLASE/ENDONUCLEASE III"/>
    <property type="match status" value="1"/>
</dbReference>
<dbReference type="InterPro" id="IPR003265">
    <property type="entry name" value="HhH-GPD_domain"/>
</dbReference>
<dbReference type="AlphaFoldDB" id="A0A2V2NDW7"/>
<dbReference type="InterPro" id="IPR011257">
    <property type="entry name" value="DNA_glycosylase"/>
</dbReference>
<name>A0A2V2NDW7_9EURY</name>
<dbReference type="OrthoDB" id="19248at2157"/>
<dbReference type="Proteomes" id="UP000245657">
    <property type="component" value="Unassembled WGS sequence"/>
</dbReference>
<evidence type="ECO:0000256" key="2">
    <source>
        <dbReference type="ARBA" id="ARBA00022723"/>
    </source>
</evidence>
<dbReference type="GeneID" id="97549119"/>
<reference evidence="6 7" key="1">
    <citation type="submission" date="2018-05" db="EMBL/GenBank/DDBJ databases">
        <title>Draft genome of Methanospirillum lacunae Ki8-1.</title>
        <authorList>
            <person name="Dueholm M.S."/>
            <person name="Nielsen P.H."/>
            <person name="Bakmann L.F."/>
            <person name="Otzen D.E."/>
        </authorList>
    </citation>
    <scope>NUCLEOTIDE SEQUENCE [LARGE SCALE GENOMIC DNA]</scope>
    <source>
        <strain evidence="6 7">Ki8-1</strain>
    </source>
</reference>
<protein>
    <submittedName>
        <fullName evidence="6">Endonuclease</fullName>
    </submittedName>
</protein>
<comment type="caution">
    <text evidence="6">The sequence shown here is derived from an EMBL/GenBank/DDBJ whole genome shotgun (WGS) entry which is preliminary data.</text>
</comment>
<dbReference type="Gene3D" id="1.10.340.30">
    <property type="entry name" value="Hypothetical protein, domain 2"/>
    <property type="match status" value="1"/>
</dbReference>
<dbReference type="SMART" id="SM00478">
    <property type="entry name" value="ENDO3c"/>
    <property type="match status" value="1"/>
</dbReference>
<evidence type="ECO:0000313" key="6">
    <source>
        <dbReference type="EMBL" id="PWR73791.1"/>
    </source>
</evidence>
<evidence type="ECO:0000259" key="5">
    <source>
        <dbReference type="SMART" id="SM00478"/>
    </source>
</evidence>
<proteinExistence type="predicted"/>
<dbReference type="GO" id="GO:0046872">
    <property type="term" value="F:metal ion binding"/>
    <property type="evidence" value="ECO:0007669"/>
    <property type="project" value="UniProtKB-KW"/>
</dbReference>
<dbReference type="InterPro" id="IPR023170">
    <property type="entry name" value="HhH_base_excis_C"/>
</dbReference>
<dbReference type="CDD" id="cd00056">
    <property type="entry name" value="ENDO3c"/>
    <property type="match status" value="1"/>
</dbReference>